<dbReference type="Proteomes" id="UP001208570">
    <property type="component" value="Unassembled WGS sequence"/>
</dbReference>
<keyword evidence="3" id="KW-1185">Reference proteome</keyword>
<name>A0AAD9J617_9ANNE</name>
<dbReference type="EMBL" id="JAODUP010000569">
    <property type="protein sequence ID" value="KAK2147124.1"/>
    <property type="molecule type" value="Genomic_DNA"/>
</dbReference>
<protein>
    <submittedName>
        <fullName evidence="2">Uncharacterized protein</fullName>
    </submittedName>
</protein>
<accession>A0AAD9J617</accession>
<evidence type="ECO:0000256" key="1">
    <source>
        <dbReference type="SAM" id="MobiDB-lite"/>
    </source>
</evidence>
<organism evidence="2 3">
    <name type="scientific">Paralvinella palmiformis</name>
    <dbReference type="NCBI Taxonomy" id="53620"/>
    <lineage>
        <taxon>Eukaryota</taxon>
        <taxon>Metazoa</taxon>
        <taxon>Spiralia</taxon>
        <taxon>Lophotrochozoa</taxon>
        <taxon>Annelida</taxon>
        <taxon>Polychaeta</taxon>
        <taxon>Sedentaria</taxon>
        <taxon>Canalipalpata</taxon>
        <taxon>Terebellida</taxon>
        <taxon>Terebelliformia</taxon>
        <taxon>Alvinellidae</taxon>
        <taxon>Paralvinella</taxon>
    </lineage>
</organism>
<evidence type="ECO:0000313" key="2">
    <source>
        <dbReference type="EMBL" id="KAK2147124.1"/>
    </source>
</evidence>
<proteinExistence type="predicted"/>
<feature type="region of interest" description="Disordered" evidence="1">
    <location>
        <begin position="15"/>
        <end position="54"/>
    </location>
</feature>
<feature type="region of interest" description="Disordered" evidence="1">
    <location>
        <begin position="136"/>
        <end position="155"/>
    </location>
</feature>
<sequence length="183" mass="20575">MTNCWRETKRGEALRQDDRHVTQVKSRSIRSHRADDEIANNAPPQQRSFPTSMPRKFDNLRHGAKLVDGARHRASQQVPAPRVMSPSMARCKPPITGGWLLQQNDLLVSPPMMTHPLATQQQQHHAMFTASLDQIAESSPPQPTNTRSPNKHTWPWGSVAKQAIQWEARNKFPAFSGAGYITG</sequence>
<comment type="caution">
    <text evidence="2">The sequence shown here is derived from an EMBL/GenBank/DDBJ whole genome shotgun (WGS) entry which is preliminary data.</text>
</comment>
<reference evidence="2" key="1">
    <citation type="journal article" date="2023" name="Mol. Biol. Evol.">
        <title>Third-Generation Sequencing Reveals the Adaptive Role of the Epigenome in Three Deep-Sea Polychaetes.</title>
        <authorList>
            <person name="Perez M."/>
            <person name="Aroh O."/>
            <person name="Sun Y."/>
            <person name="Lan Y."/>
            <person name="Juniper S.K."/>
            <person name="Young C.R."/>
            <person name="Angers B."/>
            <person name="Qian P.Y."/>
        </authorList>
    </citation>
    <scope>NUCLEOTIDE SEQUENCE</scope>
    <source>
        <strain evidence="2">P08H-3</strain>
    </source>
</reference>
<gene>
    <name evidence="2" type="ORF">LSH36_569g02037</name>
</gene>
<feature type="compositionally biased region" description="Polar residues" evidence="1">
    <location>
        <begin position="42"/>
        <end position="51"/>
    </location>
</feature>
<evidence type="ECO:0000313" key="3">
    <source>
        <dbReference type="Proteomes" id="UP001208570"/>
    </source>
</evidence>
<feature type="compositionally biased region" description="Polar residues" evidence="1">
    <location>
        <begin position="136"/>
        <end position="148"/>
    </location>
</feature>
<dbReference type="AlphaFoldDB" id="A0AAD9J617"/>